<dbReference type="PROSITE" id="PS01187">
    <property type="entry name" value="EGF_CA"/>
    <property type="match status" value="1"/>
</dbReference>
<feature type="compositionally biased region" description="Low complexity" evidence="10">
    <location>
        <begin position="402"/>
        <end position="413"/>
    </location>
</feature>
<feature type="region of interest" description="Disordered" evidence="10">
    <location>
        <begin position="70"/>
        <end position="97"/>
    </location>
</feature>
<feature type="compositionally biased region" description="Low complexity" evidence="10">
    <location>
        <begin position="471"/>
        <end position="490"/>
    </location>
</feature>
<keyword evidence="6 11" id="KW-0472">Membrane</keyword>
<keyword evidence="8" id="KW-0325">Glycoprotein</keyword>
<evidence type="ECO:0000313" key="14">
    <source>
        <dbReference type="Proteomes" id="UP000727407"/>
    </source>
</evidence>
<dbReference type="Proteomes" id="UP000727407">
    <property type="component" value="Unassembled WGS sequence"/>
</dbReference>
<keyword evidence="11" id="KW-0812">Transmembrane</keyword>
<dbReference type="InterPro" id="IPR001881">
    <property type="entry name" value="EGF-like_Ca-bd_dom"/>
</dbReference>
<dbReference type="PROSITE" id="PS00022">
    <property type="entry name" value="EGF_1"/>
    <property type="match status" value="1"/>
</dbReference>
<dbReference type="OrthoDB" id="9946171at2759"/>
<evidence type="ECO:0000256" key="3">
    <source>
        <dbReference type="ARBA" id="ARBA00022536"/>
    </source>
</evidence>
<feature type="compositionally biased region" description="Basic and acidic residues" evidence="10">
    <location>
        <begin position="77"/>
        <end position="86"/>
    </location>
</feature>
<feature type="compositionally biased region" description="Low complexity" evidence="10">
    <location>
        <begin position="320"/>
        <end position="332"/>
    </location>
</feature>
<name>A0A8J4T298_CLAMG</name>
<dbReference type="AlphaFoldDB" id="A0A8J4T298"/>
<organism evidence="13 14">
    <name type="scientific">Clarias magur</name>
    <name type="common">Asian catfish</name>
    <name type="synonym">Macropteronotus magur</name>
    <dbReference type="NCBI Taxonomy" id="1594786"/>
    <lineage>
        <taxon>Eukaryota</taxon>
        <taxon>Metazoa</taxon>
        <taxon>Chordata</taxon>
        <taxon>Craniata</taxon>
        <taxon>Vertebrata</taxon>
        <taxon>Euteleostomi</taxon>
        <taxon>Actinopterygii</taxon>
        <taxon>Neopterygii</taxon>
        <taxon>Teleostei</taxon>
        <taxon>Ostariophysi</taxon>
        <taxon>Siluriformes</taxon>
        <taxon>Clariidae</taxon>
        <taxon>Clarias</taxon>
    </lineage>
</organism>
<dbReference type="InterPro" id="IPR000742">
    <property type="entry name" value="EGF"/>
</dbReference>
<comment type="subcellular location">
    <subcellularLocation>
        <location evidence="1">Cell membrane</location>
    </subcellularLocation>
</comment>
<reference evidence="13" key="1">
    <citation type="submission" date="2020-07" db="EMBL/GenBank/DDBJ databases">
        <title>Clarias magur genome sequencing, assembly and annotation.</title>
        <authorList>
            <person name="Kushwaha B."/>
            <person name="Kumar R."/>
            <person name="Das P."/>
            <person name="Joshi C.G."/>
            <person name="Kumar D."/>
            <person name="Nagpure N.S."/>
            <person name="Pandey M."/>
            <person name="Agarwal S."/>
            <person name="Srivastava S."/>
            <person name="Singh M."/>
            <person name="Sahoo L."/>
            <person name="Jayasankar P."/>
            <person name="Meher P.K."/>
            <person name="Koringa P.G."/>
            <person name="Iquebal M.A."/>
            <person name="Das S.P."/>
            <person name="Bit A."/>
            <person name="Patnaik S."/>
            <person name="Patel N."/>
            <person name="Shah T.M."/>
            <person name="Hinsu A."/>
            <person name="Jena J.K."/>
        </authorList>
    </citation>
    <scope>NUCLEOTIDE SEQUENCE</scope>
    <source>
        <strain evidence="13">CIFAMagur01</strain>
        <tissue evidence="13">Testis</tissue>
    </source>
</reference>
<evidence type="ECO:0000256" key="11">
    <source>
        <dbReference type="SAM" id="Phobius"/>
    </source>
</evidence>
<dbReference type="SUPFAM" id="SSF57196">
    <property type="entry name" value="EGF/Laminin"/>
    <property type="match status" value="2"/>
</dbReference>
<feature type="region of interest" description="Disordered" evidence="10">
    <location>
        <begin position="241"/>
        <end position="266"/>
    </location>
</feature>
<feature type="region of interest" description="Disordered" evidence="10">
    <location>
        <begin position="388"/>
        <end position="500"/>
    </location>
</feature>
<evidence type="ECO:0000256" key="6">
    <source>
        <dbReference type="ARBA" id="ARBA00023136"/>
    </source>
</evidence>
<evidence type="ECO:0000313" key="13">
    <source>
        <dbReference type="EMBL" id="KAF5885786.1"/>
    </source>
</evidence>
<evidence type="ECO:0000256" key="10">
    <source>
        <dbReference type="SAM" id="MobiDB-lite"/>
    </source>
</evidence>
<dbReference type="PANTHER" id="PTHR24037:SF3">
    <property type="entry name" value="PROTEIN HEG HOMOLOG 1"/>
    <property type="match status" value="1"/>
</dbReference>
<feature type="domain" description="EGF-like" evidence="12">
    <location>
        <begin position="500"/>
        <end position="536"/>
    </location>
</feature>
<dbReference type="PROSITE" id="PS01186">
    <property type="entry name" value="EGF_2"/>
    <property type="match status" value="2"/>
</dbReference>
<keyword evidence="11" id="KW-1133">Transmembrane helix</keyword>
<protein>
    <submittedName>
        <fullName evidence="13">Protein HEG 1</fullName>
    </submittedName>
</protein>
<evidence type="ECO:0000259" key="12">
    <source>
        <dbReference type="PROSITE" id="PS50026"/>
    </source>
</evidence>
<sequence>TDQSSSTEVMKGWTTENRSDMSTDFPDSSSAFSTNTVTEFEDPSTVANITDAYTVPEREQHASEFRTMRDLTVTKLTEQEQSRTDQDTTESGSNSDSTYIYTTIRERTLLSVIFNSTSMYVEDTSASISETAPHDVTGQVKETGVTQHMESKEDGVSTQSGHSTATSEDLSANATQEEGVNTKDSLGFGITQFRTGQPTVTGTDFESMAKTSIPSSTPPLTVINSSDSEVDITANSSTNQHYTDISSSSSFVPPLVSETTHTSESHRYIETTETSTGPVITNTDEKPNEPMTFKEETTIPGLTVVPSTLWDITTSVDESQSTQQTFISQTNSPPEPTTLLSTHAEPSTHMPPLTVENEHKGSSVPITSTTLDSMGTTATLTTHQFQASTTIEAQSTPHSTLTATETTKTTAPTTEKHHPTTGTATPTRSASSSQSEPGATDVSTLHFENSTATPGSTTSHRQHTTASYNKTTSGTSTTTGKHTATKATTTEMPEKLSQTPGHMCKPQMCANGGKCVLMLGGSRCECLPGWSGENCTEDVDECASYPCPQKSKCVNTRGSFSCYCDFGYDMQDGRSCTQTKIFLVIFSIDGSLHDSHTEILQLLNASLSNLHGYRRSTLLNLESLEILTVNMFSMSANVTRNDIFQRIQTSVTKCNNSQSHCSLKLQYQLPYQVLSLCLPQDNRCDTEYGVWNDTTGSPYCQCHEEYFKNKQRDSTPRDCGNGFKLVNGTCIECPFGFGGLNCNNFYELIAKVVSPAAGGLLLIIIIALIIACCRKDKNDINKIIFKSGDLPMSPCGEFPKSNRVSMEWGRETIEMQENGSTKNLLQMTDIYYS</sequence>
<feature type="disulfide bond" evidence="9">
    <location>
        <begin position="526"/>
        <end position="535"/>
    </location>
</feature>
<comment type="caution">
    <text evidence="9">Lacks conserved residue(s) required for the propagation of feature annotation.</text>
</comment>
<accession>A0A8J4T298</accession>
<keyword evidence="4" id="KW-0732">Signal</keyword>
<dbReference type="SMART" id="SM00181">
    <property type="entry name" value="EGF"/>
    <property type="match status" value="3"/>
</dbReference>
<gene>
    <name evidence="13" type="primary">heg1</name>
    <name evidence="13" type="ORF">DAT39_022649</name>
</gene>
<proteinExistence type="predicted"/>
<feature type="non-terminal residue" evidence="13">
    <location>
        <position position="833"/>
    </location>
</feature>
<dbReference type="Pfam" id="PF07645">
    <property type="entry name" value="EGF_CA"/>
    <property type="match status" value="1"/>
</dbReference>
<dbReference type="GO" id="GO:0005509">
    <property type="term" value="F:calcium ion binding"/>
    <property type="evidence" value="ECO:0007669"/>
    <property type="project" value="InterPro"/>
</dbReference>
<evidence type="ECO:0000256" key="8">
    <source>
        <dbReference type="ARBA" id="ARBA00023180"/>
    </source>
</evidence>
<keyword evidence="5" id="KW-0677">Repeat</keyword>
<dbReference type="InterPro" id="IPR049883">
    <property type="entry name" value="NOTCH1_EGF-like"/>
</dbReference>
<feature type="compositionally biased region" description="Polar residues" evidence="10">
    <location>
        <begin position="156"/>
        <end position="183"/>
    </location>
</feature>
<keyword evidence="7 9" id="KW-1015">Disulfide bond</keyword>
<feature type="compositionally biased region" description="Polar residues" evidence="10">
    <location>
        <begin position="388"/>
        <end position="401"/>
    </location>
</feature>
<evidence type="ECO:0000256" key="2">
    <source>
        <dbReference type="ARBA" id="ARBA00022475"/>
    </source>
</evidence>
<keyword evidence="3 9" id="KW-0245">EGF-like domain</keyword>
<dbReference type="EMBL" id="QNUK01001220">
    <property type="protein sequence ID" value="KAF5885786.1"/>
    <property type="molecule type" value="Genomic_DNA"/>
</dbReference>
<evidence type="ECO:0000256" key="5">
    <source>
        <dbReference type="ARBA" id="ARBA00022737"/>
    </source>
</evidence>
<evidence type="ECO:0000256" key="9">
    <source>
        <dbReference type="PROSITE-ProRule" id="PRU00076"/>
    </source>
</evidence>
<dbReference type="PROSITE" id="PS50026">
    <property type="entry name" value="EGF_3"/>
    <property type="match status" value="2"/>
</dbReference>
<feature type="compositionally biased region" description="Polar residues" evidence="10">
    <location>
        <begin position="1"/>
        <end position="38"/>
    </location>
</feature>
<feature type="transmembrane region" description="Helical" evidence="11">
    <location>
        <begin position="752"/>
        <end position="773"/>
    </location>
</feature>
<comment type="caution">
    <text evidence="13">The sequence shown here is derived from an EMBL/GenBank/DDBJ whole genome shotgun (WGS) entry which is preliminary data.</text>
</comment>
<feature type="non-terminal residue" evidence="13">
    <location>
        <position position="1"/>
    </location>
</feature>
<dbReference type="PROSITE" id="PS00010">
    <property type="entry name" value="ASX_HYDROXYL"/>
    <property type="match status" value="1"/>
</dbReference>
<keyword evidence="2" id="KW-1003">Cell membrane</keyword>
<feature type="region of interest" description="Disordered" evidence="10">
    <location>
        <begin position="147"/>
        <end position="183"/>
    </location>
</feature>
<feature type="domain" description="EGF-like" evidence="12">
    <location>
        <begin position="538"/>
        <end position="577"/>
    </location>
</feature>
<feature type="region of interest" description="Disordered" evidence="10">
    <location>
        <begin position="320"/>
        <end position="371"/>
    </location>
</feature>
<dbReference type="Gene3D" id="2.10.25.10">
    <property type="entry name" value="Laminin"/>
    <property type="match status" value="2"/>
</dbReference>
<keyword evidence="14" id="KW-1185">Reference proteome</keyword>
<feature type="region of interest" description="Disordered" evidence="10">
    <location>
        <begin position="1"/>
        <end position="39"/>
    </location>
</feature>
<evidence type="ECO:0000256" key="4">
    <source>
        <dbReference type="ARBA" id="ARBA00022729"/>
    </source>
</evidence>
<dbReference type="GO" id="GO:0005886">
    <property type="term" value="C:plasma membrane"/>
    <property type="evidence" value="ECO:0007669"/>
    <property type="project" value="UniProtKB-SubCell"/>
</dbReference>
<dbReference type="InterPro" id="IPR000152">
    <property type="entry name" value="EGF-type_Asp/Asn_hydroxyl_site"/>
</dbReference>
<dbReference type="PANTHER" id="PTHR24037">
    <property type="entry name" value="HEART DEVELOPMENT PROTEIN WITH EGF-LIKE DOMAINS 1"/>
    <property type="match status" value="1"/>
</dbReference>
<dbReference type="InterPro" id="IPR018097">
    <property type="entry name" value="EGF_Ca-bd_CS"/>
</dbReference>
<evidence type="ECO:0000256" key="1">
    <source>
        <dbReference type="ARBA" id="ARBA00004236"/>
    </source>
</evidence>
<feature type="compositionally biased region" description="Polar residues" evidence="10">
    <location>
        <begin position="422"/>
        <end position="470"/>
    </location>
</feature>
<dbReference type="CDD" id="cd00054">
    <property type="entry name" value="EGF_CA"/>
    <property type="match status" value="2"/>
</dbReference>
<dbReference type="SMART" id="SM00179">
    <property type="entry name" value="EGF_CA"/>
    <property type="match status" value="2"/>
</dbReference>
<evidence type="ECO:0000256" key="7">
    <source>
        <dbReference type="ARBA" id="ARBA00023157"/>
    </source>
</evidence>